<name>A0A385TL25_PAELA</name>
<organism evidence="1 2">
    <name type="scientific">Paenibacillus lautus</name>
    <name type="common">Bacillus lautus</name>
    <dbReference type="NCBI Taxonomy" id="1401"/>
    <lineage>
        <taxon>Bacteria</taxon>
        <taxon>Bacillati</taxon>
        <taxon>Bacillota</taxon>
        <taxon>Bacilli</taxon>
        <taxon>Bacillales</taxon>
        <taxon>Paenibacillaceae</taxon>
        <taxon>Paenibacillus</taxon>
    </lineage>
</organism>
<sequence>MVHNGTAVDRPGVSITGDGVVGGGTVGKLRINGEGVIHGDTDCHLLSCNGSAVINGSLLGRQARVNGHAKVSHHVQMEHVRVNGSMDAGGSVRISRIGINGGLSTGADLFAVKGVVNGTLDIGGNLEAEEMTVRGILRVSGSVIARELTLKLVKQASRVNELRSRTVFVAPTLLAKWFRSSRIGNLNAELIEGEDITLENTRAAIVRGRRVHIGKGCSIGRVEYSETFSADAQAEIGSYYKIDARH</sequence>
<evidence type="ECO:0008006" key="3">
    <source>
        <dbReference type="Google" id="ProtNLM"/>
    </source>
</evidence>
<keyword evidence="2" id="KW-1185">Reference proteome</keyword>
<reference evidence="1 2" key="1">
    <citation type="submission" date="2018-09" db="EMBL/GenBank/DDBJ databases">
        <title>Genome Sequence of Paenibacillus lautus Strain E7593-69, Azo Dye-Degrading Bacteria, Isolated from Commercial Tattoo Inks.</title>
        <authorList>
            <person name="Nho S.W."/>
            <person name="Kim S.-J."/>
            <person name="Kweon O."/>
            <person name="Cerniglia C.E."/>
        </authorList>
    </citation>
    <scope>NUCLEOTIDE SEQUENCE [LARGE SCALE GENOMIC DNA]</scope>
    <source>
        <strain evidence="1 2">E7593-69</strain>
    </source>
</reference>
<evidence type="ECO:0000313" key="1">
    <source>
        <dbReference type="EMBL" id="AYB41895.1"/>
    </source>
</evidence>
<dbReference type="EMBL" id="CP032412">
    <property type="protein sequence ID" value="AYB41895.1"/>
    <property type="molecule type" value="Genomic_DNA"/>
</dbReference>
<accession>A0A385TL25</accession>
<dbReference type="RefSeq" id="WP_119846192.1">
    <property type="nucleotide sequence ID" value="NZ_CP032412.1"/>
</dbReference>
<proteinExistence type="predicted"/>
<dbReference type="KEGG" id="plw:D5F53_00650"/>
<protein>
    <recommendedName>
        <fullName evidence="3">Polymer-forming cytoskeletal protein</fullName>
    </recommendedName>
</protein>
<evidence type="ECO:0000313" key="2">
    <source>
        <dbReference type="Proteomes" id="UP000266552"/>
    </source>
</evidence>
<gene>
    <name evidence="1" type="ORF">D5F53_00650</name>
</gene>
<dbReference type="Proteomes" id="UP000266552">
    <property type="component" value="Chromosome"/>
</dbReference>
<dbReference type="AlphaFoldDB" id="A0A385TL25"/>